<feature type="disulfide bond" evidence="12">
    <location>
        <begin position="145"/>
        <end position="160"/>
    </location>
</feature>
<dbReference type="EMBL" id="LNIX01000008">
    <property type="protein sequence ID" value="OXA51247.1"/>
    <property type="molecule type" value="Genomic_DNA"/>
</dbReference>
<dbReference type="PANTHER" id="PTHR11716">
    <property type="entry name" value="PHOSPHOLIPASE A2 FAMILY MEMBER"/>
    <property type="match status" value="1"/>
</dbReference>
<comment type="similarity">
    <text evidence="13">Belongs to the phospholipase A2 family.</text>
</comment>
<feature type="signal peptide" evidence="14">
    <location>
        <begin position="1"/>
        <end position="17"/>
    </location>
</feature>
<dbReference type="InterPro" id="IPR033113">
    <property type="entry name" value="PLA2_histidine"/>
</dbReference>
<protein>
    <recommendedName>
        <fullName evidence="2">phospholipase A2</fullName>
        <ecNumber evidence="2">3.1.1.4</ecNumber>
    </recommendedName>
</protein>
<proteinExistence type="inferred from homology"/>
<dbReference type="InterPro" id="IPR036444">
    <property type="entry name" value="PLipase_A2_dom_sf"/>
</dbReference>
<evidence type="ECO:0000256" key="3">
    <source>
        <dbReference type="ARBA" id="ARBA00022525"/>
    </source>
</evidence>
<keyword evidence="7" id="KW-0442">Lipid degradation</keyword>
<feature type="binding site" evidence="11">
    <location>
        <position position="73"/>
    </location>
    <ligand>
        <name>Ca(2+)</name>
        <dbReference type="ChEBI" id="CHEBI:29108"/>
    </ligand>
</feature>
<dbReference type="GO" id="GO:0006644">
    <property type="term" value="P:phospholipid metabolic process"/>
    <property type="evidence" value="ECO:0007669"/>
    <property type="project" value="InterPro"/>
</dbReference>
<dbReference type="GO" id="GO:0016042">
    <property type="term" value="P:lipid catabolic process"/>
    <property type="evidence" value="ECO:0007669"/>
    <property type="project" value="UniProtKB-KW"/>
</dbReference>
<evidence type="ECO:0000256" key="5">
    <source>
        <dbReference type="ARBA" id="ARBA00022801"/>
    </source>
</evidence>
<dbReference type="GO" id="GO:0005576">
    <property type="term" value="C:extracellular region"/>
    <property type="evidence" value="ECO:0007669"/>
    <property type="project" value="UniProtKB-SubCell"/>
</dbReference>
<dbReference type="PROSITE" id="PS00119">
    <property type="entry name" value="PA2_ASP"/>
    <property type="match status" value="1"/>
</dbReference>
<keyword evidence="17" id="KW-1185">Reference proteome</keyword>
<feature type="chain" id="PRO_5012601378" description="phospholipase A2" evidence="14">
    <location>
        <begin position="18"/>
        <end position="191"/>
    </location>
</feature>
<dbReference type="InterPro" id="IPR001211">
    <property type="entry name" value="PLA2"/>
</dbReference>
<feature type="disulfide bond" evidence="12">
    <location>
        <begin position="107"/>
        <end position="155"/>
    </location>
</feature>
<dbReference type="Gene3D" id="1.20.90.10">
    <property type="entry name" value="Phospholipase A2 domain"/>
    <property type="match status" value="1"/>
</dbReference>
<dbReference type="InterPro" id="IPR016090">
    <property type="entry name" value="PLA2-like_dom"/>
</dbReference>
<keyword evidence="14" id="KW-0732">Signal</keyword>
<evidence type="ECO:0000256" key="2">
    <source>
        <dbReference type="ARBA" id="ARBA00013278"/>
    </source>
</evidence>
<dbReference type="EC" id="3.1.1.4" evidence="2"/>
<evidence type="ECO:0000256" key="8">
    <source>
        <dbReference type="ARBA" id="ARBA00023098"/>
    </source>
</evidence>
<evidence type="ECO:0000256" key="11">
    <source>
        <dbReference type="PIRSR" id="PIRSR601211-2"/>
    </source>
</evidence>
<comment type="cofactor">
    <cofactor evidence="11">
        <name>Ca(2+)</name>
        <dbReference type="ChEBI" id="CHEBI:29108"/>
    </cofactor>
    <text evidence="11">Binds 1 Ca(2+) ion per subunit.</text>
</comment>
<dbReference type="AlphaFoldDB" id="A0A226E2P0"/>
<evidence type="ECO:0000256" key="14">
    <source>
        <dbReference type="SAM" id="SignalP"/>
    </source>
</evidence>
<dbReference type="SUPFAM" id="SSF48619">
    <property type="entry name" value="Phospholipase A2, PLA2"/>
    <property type="match status" value="1"/>
</dbReference>
<name>A0A226E2P0_FOLCA</name>
<organism evidence="16 17">
    <name type="scientific">Folsomia candida</name>
    <name type="common">Springtail</name>
    <dbReference type="NCBI Taxonomy" id="158441"/>
    <lineage>
        <taxon>Eukaryota</taxon>
        <taxon>Metazoa</taxon>
        <taxon>Ecdysozoa</taxon>
        <taxon>Arthropoda</taxon>
        <taxon>Hexapoda</taxon>
        <taxon>Collembola</taxon>
        <taxon>Entomobryomorpha</taxon>
        <taxon>Isotomoidea</taxon>
        <taxon>Isotomidae</taxon>
        <taxon>Proisotominae</taxon>
        <taxon>Folsomia</taxon>
    </lineage>
</organism>
<dbReference type="SMART" id="SM00085">
    <property type="entry name" value="PA2c"/>
    <property type="match status" value="1"/>
</dbReference>
<feature type="disulfide bond" evidence="12">
    <location>
        <begin position="89"/>
        <end position="169"/>
    </location>
</feature>
<dbReference type="GO" id="GO:0050482">
    <property type="term" value="P:arachidonate secretion"/>
    <property type="evidence" value="ECO:0007669"/>
    <property type="project" value="InterPro"/>
</dbReference>
<evidence type="ECO:0000259" key="15">
    <source>
        <dbReference type="SMART" id="SM00085"/>
    </source>
</evidence>
<keyword evidence="3" id="KW-0964">Secreted</keyword>
<dbReference type="Proteomes" id="UP000198287">
    <property type="component" value="Unassembled WGS sequence"/>
</dbReference>
<dbReference type="InterPro" id="IPR033112">
    <property type="entry name" value="PLA2_Asp_AS"/>
</dbReference>
<gene>
    <name evidence="16" type="ORF">Fcan01_13939</name>
</gene>
<feature type="disulfide bond" evidence="12">
    <location>
        <begin position="70"/>
        <end position="90"/>
    </location>
</feature>
<evidence type="ECO:0000256" key="12">
    <source>
        <dbReference type="PIRSR" id="PIRSR601211-3"/>
    </source>
</evidence>
<dbReference type="PROSITE" id="PS00118">
    <property type="entry name" value="PA2_HIS"/>
    <property type="match status" value="1"/>
</dbReference>
<evidence type="ECO:0000256" key="13">
    <source>
        <dbReference type="RuleBase" id="RU003654"/>
    </source>
</evidence>
<reference evidence="16 17" key="1">
    <citation type="submission" date="2015-12" db="EMBL/GenBank/DDBJ databases">
        <title>The genome of Folsomia candida.</title>
        <authorList>
            <person name="Faddeeva A."/>
            <person name="Derks M.F."/>
            <person name="Anvar Y."/>
            <person name="Smit S."/>
            <person name="Van Straalen N."/>
            <person name="Roelofs D."/>
        </authorList>
    </citation>
    <scope>NUCLEOTIDE SEQUENCE [LARGE SCALE GENOMIC DNA]</scope>
    <source>
        <strain evidence="16 17">VU population</strain>
        <tissue evidence="16">Whole body</tissue>
    </source>
</reference>
<accession>A0A226E2P0</accession>
<feature type="disulfide bond" evidence="12">
    <location>
        <begin position="96"/>
        <end position="162"/>
    </location>
</feature>
<keyword evidence="6 11" id="KW-0106">Calcium</keyword>
<keyword evidence="5" id="KW-0378">Hydrolase</keyword>
<evidence type="ECO:0000256" key="10">
    <source>
        <dbReference type="PIRSR" id="PIRSR601211-1"/>
    </source>
</evidence>
<feature type="active site" evidence="10">
    <location>
        <position position="163"/>
    </location>
</feature>
<dbReference type="Pfam" id="PF00068">
    <property type="entry name" value="Phospholip_A2_1"/>
    <property type="match status" value="1"/>
</dbReference>
<evidence type="ECO:0000256" key="4">
    <source>
        <dbReference type="ARBA" id="ARBA00022723"/>
    </source>
</evidence>
<evidence type="ECO:0000256" key="1">
    <source>
        <dbReference type="ARBA" id="ARBA00004613"/>
    </source>
</evidence>
<keyword evidence="8" id="KW-0443">Lipid metabolism</keyword>
<evidence type="ECO:0000256" key="6">
    <source>
        <dbReference type="ARBA" id="ARBA00022837"/>
    </source>
</evidence>
<evidence type="ECO:0000256" key="9">
    <source>
        <dbReference type="ARBA" id="ARBA00023157"/>
    </source>
</evidence>
<evidence type="ECO:0000256" key="7">
    <source>
        <dbReference type="ARBA" id="ARBA00022963"/>
    </source>
</evidence>
<comment type="subcellular location">
    <subcellularLocation>
        <location evidence="1">Secreted</location>
    </subcellularLocation>
</comment>
<keyword evidence="4 11" id="KW-0479">Metal-binding</keyword>
<dbReference type="GO" id="GO:0004623">
    <property type="term" value="F:phospholipase A2 activity"/>
    <property type="evidence" value="ECO:0007669"/>
    <property type="project" value="UniProtKB-EC"/>
</dbReference>
<feature type="binding site" evidence="11">
    <location>
        <position position="94"/>
    </location>
    <ligand>
        <name>Ca(2+)</name>
        <dbReference type="ChEBI" id="CHEBI:29108"/>
    </ligand>
</feature>
<keyword evidence="9 12" id="KW-1015">Disulfide bond</keyword>
<dbReference type="GO" id="GO:0005509">
    <property type="term" value="F:calcium ion binding"/>
    <property type="evidence" value="ECO:0007669"/>
    <property type="project" value="InterPro"/>
</dbReference>
<evidence type="ECO:0000313" key="17">
    <source>
        <dbReference type="Proteomes" id="UP000198287"/>
    </source>
</evidence>
<feature type="domain" description="Phospholipase A2-like central" evidence="15">
    <location>
        <begin position="44"/>
        <end position="189"/>
    </location>
</feature>
<feature type="active site" evidence="10">
    <location>
        <position position="93"/>
    </location>
</feature>
<feature type="binding site" evidence="11">
    <location>
        <position position="71"/>
    </location>
    <ligand>
        <name>Ca(2+)</name>
        <dbReference type="ChEBI" id="CHEBI:29108"/>
    </ligand>
</feature>
<evidence type="ECO:0000313" key="16">
    <source>
        <dbReference type="EMBL" id="OXA51247.1"/>
    </source>
</evidence>
<dbReference type="PANTHER" id="PTHR11716:SF47">
    <property type="entry name" value="PHOSPHOLIPASE A2-ALPHA"/>
    <property type="match status" value="1"/>
</dbReference>
<sequence length="191" mass="21445">MAKLVFLALLIILPCSAFPSKVLGLFQAHKHHHHSHSNHRTKRNLGQLIALVVQDTPYTFYKMSGYGNWCGLGGDRMGDGSYVDGCDLCCKTHDECYYTARHKHSGCNPLLTMYHYRHGGEGPTLEGNTSAKKRELEKMRNLPSCLSTENEGPSCKEAICQCDVNFSICLKKEPCDPKKVSKRSTLWWLPG</sequence>
<comment type="caution">
    <text evidence="16">The sequence shown here is derived from an EMBL/GenBank/DDBJ whole genome shotgun (WGS) entry which is preliminary data.</text>
</comment>